<name>A0A2M7FYX6_9BACT</name>
<dbReference type="SUPFAM" id="SSF160104">
    <property type="entry name" value="Acetoacetate decarboxylase-like"/>
    <property type="match status" value="1"/>
</dbReference>
<dbReference type="PANTHER" id="PTHR39186">
    <property type="entry name" value="DUF2071 FAMILY PROTEIN"/>
    <property type="match status" value="1"/>
</dbReference>
<comment type="caution">
    <text evidence="1">The sequence shown here is derived from an EMBL/GenBank/DDBJ whole genome shotgun (WGS) entry which is preliminary data.</text>
</comment>
<evidence type="ECO:0008006" key="3">
    <source>
        <dbReference type="Google" id="ProtNLM"/>
    </source>
</evidence>
<dbReference type="PANTHER" id="PTHR39186:SF1">
    <property type="entry name" value="DUF2071 DOMAIN-CONTAINING PROTEIN"/>
    <property type="match status" value="1"/>
</dbReference>
<dbReference type="Pfam" id="PF09844">
    <property type="entry name" value="DUF2071"/>
    <property type="match status" value="1"/>
</dbReference>
<accession>A0A2M7FYX6</accession>
<dbReference type="AlphaFoldDB" id="A0A2M7FYX6"/>
<reference evidence="1 2" key="1">
    <citation type="submission" date="2017-09" db="EMBL/GenBank/DDBJ databases">
        <title>Depth-based differentiation of microbial function through sediment-hosted aquifers and enrichment of novel symbionts in the deep terrestrial subsurface.</title>
        <authorList>
            <person name="Probst A.J."/>
            <person name="Ladd B."/>
            <person name="Jarett J.K."/>
            <person name="Geller-Mcgrath D.E."/>
            <person name="Sieber C.M."/>
            <person name="Emerson J.B."/>
            <person name="Anantharaman K."/>
            <person name="Thomas B.C."/>
            <person name="Malmstrom R."/>
            <person name="Stieglmeier M."/>
            <person name="Klingl A."/>
            <person name="Woyke T."/>
            <person name="Ryan C.M."/>
            <person name="Banfield J.F."/>
        </authorList>
    </citation>
    <scope>NUCLEOTIDE SEQUENCE [LARGE SCALE GENOMIC DNA]</scope>
    <source>
        <strain evidence="1">CG17_big_fil_post_rev_8_21_14_2_50_48_46</strain>
    </source>
</reference>
<dbReference type="Gene3D" id="2.40.400.10">
    <property type="entry name" value="Acetoacetate decarboxylase-like"/>
    <property type="match status" value="1"/>
</dbReference>
<organism evidence="1 2">
    <name type="scientific">bacterium (Candidatus Blackallbacteria) CG17_big_fil_post_rev_8_21_14_2_50_48_46</name>
    <dbReference type="NCBI Taxonomy" id="2014261"/>
    <lineage>
        <taxon>Bacteria</taxon>
        <taxon>Candidatus Blackallbacteria</taxon>
    </lineage>
</organism>
<evidence type="ECO:0000313" key="1">
    <source>
        <dbReference type="EMBL" id="PIW14573.1"/>
    </source>
</evidence>
<dbReference type="Proteomes" id="UP000231019">
    <property type="component" value="Unassembled WGS sequence"/>
</dbReference>
<gene>
    <name evidence="1" type="ORF">COW36_21280</name>
</gene>
<proteinExistence type="predicted"/>
<dbReference type="InterPro" id="IPR018644">
    <property type="entry name" value="DUF2071"/>
</dbReference>
<dbReference type="EMBL" id="PFFQ01000059">
    <property type="protein sequence ID" value="PIW14573.1"/>
    <property type="molecule type" value="Genomic_DNA"/>
</dbReference>
<protein>
    <recommendedName>
        <fullName evidence="3">DUF2071 domain-containing protein</fullName>
    </recommendedName>
</protein>
<evidence type="ECO:0000313" key="2">
    <source>
        <dbReference type="Proteomes" id="UP000231019"/>
    </source>
</evidence>
<dbReference type="InterPro" id="IPR023375">
    <property type="entry name" value="ADC_dom_sf"/>
</dbReference>
<sequence length="251" mass="29012">MLKPPAFLQQVNHRPWPLPQSPWIMHQRWCDLLFAHWPVPVESLLPLLPAGLELDTYEGQAWIAVVPFRMENVKPRFAPAVPWLSAFPELNVRTYVRKGDKAGVWFVSLDAANPVAVEIARSVYRLPYFNARMSLQNEGRDWIRYQSQRTDLRAQTAALKAIYRPVGREYLSRKGTLEHWLTERYCLYTSDAAGQIYCGEIHHAPWSLQKAEAQFDLNTMTLPIGLKLSHEATLLHFVRKIDVVAWQIVKV</sequence>